<keyword evidence="2" id="KW-0614">Plasmid</keyword>
<dbReference type="EMBL" id="MK318971">
    <property type="protein sequence ID" value="QCL09593.1"/>
    <property type="molecule type" value="Genomic_DNA"/>
</dbReference>
<sequence length="45" mass="4967">MMAILAYVNLAGAVFELPAYRSAAPRRFLRKSRMAVLKGIEPEAS</sequence>
<protein>
    <submittedName>
        <fullName evidence="2">Uncharacterized protein</fullName>
    </submittedName>
</protein>
<gene>
    <name evidence="1" type="ORF">pC5.7c_557</name>
    <name evidence="2" type="ORF">pC5.8a_101</name>
</gene>
<dbReference type="EMBL" id="MK318969">
    <property type="protein sequence ID" value="QCL09424.1"/>
    <property type="molecule type" value="Genomic_DNA"/>
</dbReference>
<name>A0A7S5DQS0_RHIRH</name>
<geneLocation type="plasmid" evidence="2">
    <name>pColt5.8a</name>
</geneLocation>
<reference evidence="2" key="1">
    <citation type="submission" date="2018-12" db="EMBL/GenBank/DDBJ databases">
        <title>Three Rhizobium rhizogenes strains isolated from the same crown gall tumor carry diverse plasmids.</title>
        <authorList>
            <person name="Pulawska J."/>
            <person name="Kuzmanovic N."/>
        </authorList>
    </citation>
    <scope>NUCLEOTIDE SEQUENCE</scope>
    <source>
        <strain evidence="1">C5.7</strain>
        <strain evidence="2">Colt5.8</strain>
        <plasmid evidence="1">pC5.7c</plasmid>
        <plasmid evidence="2">pColt5.8a</plasmid>
    </source>
</reference>
<evidence type="ECO:0000313" key="2">
    <source>
        <dbReference type="EMBL" id="QCL09593.1"/>
    </source>
</evidence>
<evidence type="ECO:0000313" key="1">
    <source>
        <dbReference type="EMBL" id="QCL09424.1"/>
    </source>
</evidence>
<dbReference type="AlphaFoldDB" id="A0A7S5DQS0"/>
<proteinExistence type="predicted"/>
<geneLocation type="plasmid" evidence="1">
    <name>pC5.7c</name>
</geneLocation>
<accession>A0A7S5DQS0</accession>
<organism evidence="2">
    <name type="scientific">Rhizobium rhizogenes</name>
    <name type="common">Agrobacterium rhizogenes</name>
    <dbReference type="NCBI Taxonomy" id="359"/>
    <lineage>
        <taxon>Bacteria</taxon>
        <taxon>Pseudomonadati</taxon>
        <taxon>Pseudomonadota</taxon>
        <taxon>Alphaproteobacteria</taxon>
        <taxon>Hyphomicrobiales</taxon>
        <taxon>Rhizobiaceae</taxon>
        <taxon>Rhizobium/Agrobacterium group</taxon>
        <taxon>Rhizobium</taxon>
    </lineage>
</organism>